<dbReference type="EMBL" id="DS999411">
    <property type="protein sequence ID" value="EED36473.1"/>
    <property type="molecule type" value="Genomic_DNA"/>
</dbReference>
<name>B8KUI2_9GAMM</name>
<dbReference type="Pfam" id="PF01796">
    <property type="entry name" value="OB_ChsH2_C"/>
    <property type="match status" value="1"/>
</dbReference>
<dbReference type="AlphaFoldDB" id="B8KUI2"/>
<dbReference type="HOGENOM" id="CLU_144707_1_0_6"/>
<dbReference type="PANTHER" id="PTHR34075">
    <property type="entry name" value="BLR3430 PROTEIN"/>
    <property type="match status" value="1"/>
</dbReference>
<dbReference type="InterPro" id="IPR012340">
    <property type="entry name" value="NA-bd_OB-fold"/>
</dbReference>
<keyword evidence="3" id="KW-1185">Reference proteome</keyword>
<accession>B8KUI2</accession>
<protein>
    <recommendedName>
        <fullName evidence="1">ChsH2 C-terminal OB-fold domain-containing protein</fullName>
    </recommendedName>
</protein>
<dbReference type="PANTHER" id="PTHR34075:SF5">
    <property type="entry name" value="BLR3430 PROTEIN"/>
    <property type="match status" value="1"/>
</dbReference>
<dbReference type="STRING" id="565045.NOR51B_2424"/>
<gene>
    <name evidence="2" type="ORF">NOR51B_2424</name>
</gene>
<sequence length="115" mass="12657">MTYFPSSTTCRNPACGSDTVESTQLSLVGTLYSYTVQHYQPPPLFRNDDWQPYAIGVVEFPEKVRVMGMLSGIALDDIAIGERYVLALSDLVKDADGKQVHTHAFTPESQGTPSE</sequence>
<organism evidence="2 3">
    <name type="scientific">Luminiphilus syltensis NOR5-1B</name>
    <dbReference type="NCBI Taxonomy" id="565045"/>
    <lineage>
        <taxon>Bacteria</taxon>
        <taxon>Pseudomonadati</taxon>
        <taxon>Pseudomonadota</taxon>
        <taxon>Gammaproteobacteria</taxon>
        <taxon>Cellvibrionales</taxon>
        <taxon>Halieaceae</taxon>
        <taxon>Luminiphilus</taxon>
    </lineage>
</organism>
<dbReference type="InterPro" id="IPR052513">
    <property type="entry name" value="Thioester_dehydratase-like"/>
</dbReference>
<dbReference type="eggNOG" id="COG1545">
    <property type="taxonomic scope" value="Bacteria"/>
</dbReference>
<dbReference type="Proteomes" id="UP000004699">
    <property type="component" value="Unassembled WGS sequence"/>
</dbReference>
<evidence type="ECO:0000313" key="2">
    <source>
        <dbReference type="EMBL" id="EED36473.1"/>
    </source>
</evidence>
<evidence type="ECO:0000259" key="1">
    <source>
        <dbReference type="Pfam" id="PF01796"/>
    </source>
</evidence>
<dbReference type="SUPFAM" id="SSF50249">
    <property type="entry name" value="Nucleic acid-binding proteins"/>
    <property type="match status" value="1"/>
</dbReference>
<reference evidence="3" key="1">
    <citation type="journal article" date="2013" name="BMC Microbiol.">
        <title>Taxonomy and evolution of bacteriochlorophyll a-containing members of the OM60/NOR5 clade of marine gammaproteobacteria: description of Luminiphilus syltensis gen. nov., sp. nov., reclassification of Haliea rubra as Pseudohaliea rubra gen. nov., comb. nov., and emendation of Chromatocurvus halotolerans.</title>
        <authorList>
            <person name="Spring S."/>
            <person name="Riedel T."/>
            <person name="Sproer C."/>
            <person name="Yan S."/>
            <person name="Harder J."/>
            <person name="Fuchs B.M."/>
        </authorList>
    </citation>
    <scope>NUCLEOTIDE SEQUENCE [LARGE SCALE GENOMIC DNA]</scope>
    <source>
        <strain evidence="3">NOR51-B</strain>
    </source>
</reference>
<dbReference type="InterPro" id="IPR002878">
    <property type="entry name" value="ChsH2_C"/>
</dbReference>
<feature type="domain" description="ChsH2 C-terminal OB-fold" evidence="1">
    <location>
        <begin position="24"/>
        <end position="83"/>
    </location>
</feature>
<evidence type="ECO:0000313" key="3">
    <source>
        <dbReference type="Proteomes" id="UP000004699"/>
    </source>
</evidence>
<proteinExistence type="predicted"/>